<gene>
    <name evidence="2" type="ORF">TRP8649_03604</name>
</gene>
<organism evidence="2 3">
    <name type="scientific">Pelagimonas phthalicica</name>
    <dbReference type="NCBI Taxonomy" id="1037362"/>
    <lineage>
        <taxon>Bacteria</taxon>
        <taxon>Pseudomonadati</taxon>
        <taxon>Pseudomonadota</taxon>
        <taxon>Alphaproteobacteria</taxon>
        <taxon>Rhodobacterales</taxon>
        <taxon>Roseobacteraceae</taxon>
        <taxon>Pelagimonas</taxon>
    </lineage>
</organism>
<name>A0A238JFM4_9RHOB</name>
<dbReference type="EMBL" id="FXXP01000002">
    <property type="protein sequence ID" value="SMX29468.1"/>
    <property type="molecule type" value="Genomic_DNA"/>
</dbReference>
<keyword evidence="1" id="KW-0472">Membrane</keyword>
<evidence type="ECO:0000256" key="1">
    <source>
        <dbReference type="SAM" id="Phobius"/>
    </source>
</evidence>
<keyword evidence="1" id="KW-1133">Transmembrane helix</keyword>
<dbReference type="Proteomes" id="UP000225972">
    <property type="component" value="Unassembled WGS sequence"/>
</dbReference>
<sequence>MPPSAPHCWACQTPLTSHSQKLCTTCNSWQKFPRRWIGFSTSVLALVVAGISVGTTFIDRLSTYQDKQQIKVSIRSKSLHQNTNGSIAWNFTVQNMGKYALYIAPEASCSDASGTRFALSLPPQLMLHKPYMAAPSDAFFLLEPDATAPQPGPHTCVLTLENEHGFAQEISKDTRGTPSLGQNLVLPALPVNN</sequence>
<protein>
    <submittedName>
        <fullName evidence="2">Uncharacterized protein</fullName>
    </submittedName>
</protein>
<keyword evidence="3" id="KW-1185">Reference proteome</keyword>
<reference evidence="3" key="1">
    <citation type="submission" date="2017-05" db="EMBL/GenBank/DDBJ databases">
        <authorList>
            <person name="Rodrigo-Torres L."/>
            <person name="Arahal R. D."/>
            <person name="Lucena T."/>
        </authorList>
    </citation>
    <scope>NUCLEOTIDE SEQUENCE [LARGE SCALE GENOMIC DNA]</scope>
    <source>
        <strain evidence="3">CECT 8649</strain>
    </source>
</reference>
<evidence type="ECO:0000313" key="3">
    <source>
        <dbReference type="Proteomes" id="UP000225972"/>
    </source>
</evidence>
<accession>A0A238JFM4</accession>
<keyword evidence="1" id="KW-0812">Transmembrane</keyword>
<feature type="transmembrane region" description="Helical" evidence="1">
    <location>
        <begin position="36"/>
        <end position="58"/>
    </location>
</feature>
<evidence type="ECO:0000313" key="2">
    <source>
        <dbReference type="EMBL" id="SMX29468.1"/>
    </source>
</evidence>
<dbReference type="AlphaFoldDB" id="A0A238JFM4"/>
<proteinExistence type="predicted"/>